<dbReference type="InterPro" id="IPR028082">
    <property type="entry name" value="Peripla_BP_I"/>
</dbReference>
<evidence type="ECO:0000256" key="3">
    <source>
        <dbReference type="ARBA" id="ARBA00023125"/>
    </source>
</evidence>
<dbReference type="GO" id="GO:0000976">
    <property type="term" value="F:transcription cis-regulatory region binding"/>
    <property type="evidence" value="ECO:0007669"/>
    <property type="project" value="TreeGrafter"/>
</dbReference>
<dbReference type="PANTHER" id="PTHR30146">
    <property type="entry name" value="LACI-RELATED TRANSCRIPTIONAL REPRESSOR"/>
    <property type="match status" value="1"/>
</dbReference>
<feature type="domain" description="Transcriptional regulator LacI/GalR-like sensor" evidence="5">
    <location>
        <begin position="138"/>
        <end position="299"/>
    </location>
</feature>
<evidence type="ECO:0000256" key="1">
    <source>
        <dbReference type="ARBA" id="ARBA00022491"/>
    </source>
</evidence>
<dbReference type="PANTHER" id="PTHR30146:SF148">
    <property type="entry name" value="HTH-TYPE TRANSCRIPTIONAL REPRESSOR PURR-RELATED"/>
    <property type="match status" value="1"/>
</dbReference>
<keyword evidence="2" id="KW-0805">Transcription regulation</keyword>
<keyword evidence="3" id="KW-0238">DNA-binding</keyword>
<dbReference type="AlphaFoldDB" id="A0A1K1Q7Z9"/>
<evidence type="ECO:0000313" key="7">
    <source>
        <dbReference type="Proteomes" id="UP000182740"/>
    </source>
</evidence>
<dbReference type="GO" id="GO:0003700">
    <property type="term" value="F:DNA-binding transcription factor activity"/>
    <property type="evidence" value="ECO:0007669"/>
    <property type="project" value="TreeGrafter"/>
</dbReference>
<reference evidence="7" key="1">
    <citation type="submission" date="2016-11" db="EMBL/GenBank/DDBJ databases">
        <authorList>
            <person name="Varghese N."/>
            <person name="Submissions S."/>
        </authorList>
    </citation>
    <scope>NUCLEOTIDE SEQUENCE [LARGE SCALE GENOMIC DNA]</scope>
    <source>
        <strain evidence="7">DSM 44671</strain>
    </source>
</reference>
<dbReference type="STRING" id="546364.SAMN04489730_1452"/>
<evidence type="ECO:0000259" key="5">
    <source>
        <dbReference type="Pfam" id="PF13377"/>
    </source>
</evidence>
<dbReference type="EMBL" id="FPJG01000006">
    <property type="protein sequence ID" value="SFW55845.1"/>
    <property type="molecule type" value="Genomic_DNA"/>
</dbReference>
<organism evidence="6 7">
    <name type="scientific">Amycolatopsis australiensis</name>
    <dbReference type="NCBI Taxonomy" id="546364"/>
    <lineage>
        <taxon>Bacteria</taxon>
        <taxon>Bacillati</taxon>
        <taxon>Actinomycetota</taxon>
        <taxon>Actinomycetes</taxon>
        <taxon>Pseudonocardiales</taxon>
        <taxon>Pseudonocardiaceae</taxon>
        <taxon>Amycolatopsis</taxon>
    </lineage>
</organism>
<dbReference type="CDD" id="cd06267">
    <property type="entry name" value="PBP1_LacI_sugar_binding-like"/>
    <property type="match status" value="1"/>
</dbReference>
<keyword evidence="4" id="KW-0804">Transcription</keyword>
<gene>
    <name evidence="6" type="ORF">SAMN04489730_1452</name>
</gene>
<evidence type="ECO:0000256" key="4">
    <source>
        <dbReference type="ARBA" id="ARBA00023163"/>
    </source>
</evidence>
<dbReference type="Gene3D" id="3.40.50.2300">
    <property type="match status" value="2"/>
</dbReference>
<dbReference type="Proteomes" id="UP000182740">
    <property type="component" value="Unassembled WGS sequence"/>
</dbReference>
<keyword evidence="7" id="KW-1185">Reference proteome</keyword>
<name>A0A1K1Q7Z9_9PSEU</name>
<keyword evidence="1" id="KW-0678">Repressor</keyword>
<dbReference type="InterPro" id="IPR046335">
    <property type="entry name" value="LacI/GalR-like_sensor"/>
</dbReference>
<protein>
    <submittedName>
        <fullName evidence="6">LacI family transcriptional regulator</fullName>
    </submittedName>
</protein>
<proteinExistence type="predicted"/>
<evidence type="ECO:0000313" key="6">
    <source>
        <dbReference type="EMBL" id="SFW55845.1"/>
    </source>
</evidence>
<dbReference type="Pfam" id="PF13377">
    <property type="entry name" value="Peripla_BP_3"/>
    <property type="match status" value="1"/>
</dbReference>
<dbReference type="SUPFAM" id="SSF53822">
    <property type="entry name" value="Periplasmic binding protein-like I"/>
    <property type="match status" value="1"/>
</dbReference>
<sequence>MSGYLSAERLRGLMTALSPELRLWDPPVTYRIGVAMGVHANPYSGELLRSIRAAAAQAGCDVTLADTGDTVSEEAAVVRALRADLVDGVLLVPSAGDEAVINGLVRMGVPTVLVDRLTARNDVDQVGTESVHAVASLVRHLTERRHRKIGLISGDEGLGTSRERVRGYRLGLEQAGLRFNRELVECGLSTPGGAARATAKLLDGWPSPTALVVADESMLVGVQYEAHRRGIKIGSELALVGYGDMDWARRVSPAVTTLAQPVADIGRRAVQLLLSRMADPDRPPETALLTPRFLHGASCGC</sequence>
<evidence type="ECO:0000256" key="2">
    <source>
        <dbReference type="ARBA" id="ARBA00023015"/>
    </source>
</evidence>
<accession>A0A1K1Q7Z9</accession>